<name>A0A7U3UNZ7_9ACTN</name>
<feature type="domain" description="DUF5753" evidence="2">
    <location>
        <begin position="12"/>
        <end position="77"/>
    </location>
</feature>
<proteinExistence type="predicted"/>
<reference evidence="3 4" key="2">
    <citation type="journal article" date="2011" name="J. Antibiot.">
        <title>Furaquinocins I and J: novel polyketide isoprenoid hybrid compounds from Streptomyces reveromyceticus SN-593.</title>
        <authorList>
            <person name="Panthee S."/>
            <person name="Takahashi S."/>
            <person name="Takagi H."/>
            <person name="Nogawa T."/>
            <person name="Oowada E."/>
            <person name="Uramoto M."/>
            <person name="Osada H."/>
        </authorList>
    </citation>
    <scope>NUCLEOTIDE SEQUENCE [LARGE SCALE GENOMIC DNA]</scope>
    <source>
        <strain evidence="3 4">SN-593</strain>
    </source>
</reference>
<gene>
    <name evidence="3" type="ORF">RVR_1233</name>
</gene>
<accession>A0A7U3UNZ7</accession>
<protein>
    <recommendedName>
        <fullName evidence="2">DUF5753 domain-containing protein</fullName>
    </recommendedName>
</protein>
<dbReference type="Proteomes" id="UP000595703">
    <property type="component" value="Chromosome"/>
</dbReference>
<dbReference type="AlphaFoldDB" id="A0A7U3UNZ7"/>
<reference evidence="3 4" key="3">
    <citation type="journal article" date="2011" name="Nat. Chem. Biol.">
        <title>Reveromycin A biosynthesis uses RevG and RevJ for stereospecific spiroacetal formation.</title>
        <authorList>
            <person name="Takahashi S."/>
            <person name="Toyoda A."/>
            <person name="Sekiyama Y."/>
            <person name="Takagi H."/>
            <person name="Nogawa T."/>
            <person name="Uramoto M."/>
            <person name="Suzuki R."/>
            <person name="Koshino H."/>
            <person name="Kumano T."/>
            <person name="Panthee S."/>
            <person name="Dairi T."/>
            <person name="Ishikawa J."/>
            <person name="Ikeda H."/>
            <person name="Sakaki Y."/>
            <person name="Osada H."/>
        </authorList>
    </citation>
    <scope>NUCLEOTIDE SEQUENCE [LARGE SCALE GENOMIC DNA]</scope>
    <source>
        <strain evidence="3 4">SN-593</strain>
    </source>
</reference>
<dbReference type="RefSeq" id="WP_202232578.1">
    <property type="nucleotide sequence ID" value="NZ_AP018365.1"/>
</dbReference>
<sequence length="84" mass="9510">MPRPDSPTRPRTGHPHHEPRGPIQLLSFRVGRTLAHAHSTLTGHTTDDPDDIEQLRQTYDTLRDTALTPTETLNHLRTLRDGKS</sequence>
<dbReference type="InterPro" id="IPR043917">
    <property type="entry name" value="DUF5753"/>
</dbReference>
<feature type="region of interest" description="Disordered" evidence="1">
    <location>
        <begin position="1"/>
        <end position="23"/>
    </location>
</feature>
<reference evidence="3 4" key="1">
    <citation type="journal article" date="2010" name="J. Bacteriol.">
        <title>Biochemical characterization of a novel indole prenyltransferase from Streptomyces sp. SN-593.</title>
        <authorList>
            <person name="Takahashi S."/>
            <person name="Takagi H."/>
            <person name="Toyoda A."/>
            <person name="Uramoto M."/>
            <person name="Nogawa T."/>
            <person name="Ueki M."/>
            <person name="Sakaki Y."/>
            <person name="Osada H."/>
        </authorList>
    </citation>
    <scope>NUCLEOTIDE SEQUENCE [LARGE SCALE GENOMIC DNA]</scope>
    <source>
        <strain evidence="3 4">SN-593</strain>
    </source>
</reference>
<dbReference type="Pfam" id="PF19054">
    <property type="entry name" value="DUF5753"/>
    <property type="match status" value="1"/>
</dbReference>
<evidence type="ECO:0000256" key="1">
    <source>
        <dbReference type="SAM" id="MobiDB-lite"/>
    </source>
</evidence>
<dbReference type="KEGG" id="arev:RVR_1233"/>
<reference evidence="3 4" key="4">
    <citation type="journal article" date="2020" name="Sci. Rep.">
        <title>beta-carboline chemical signals induce reveromycin production through a LuxR family regulator in Streptomyces sp. SN-593.</title>
        <authorList>
            <person name="Panthee S."/>
            <person name="Kito N."/>
            <person name="Hayashi T."/>
            <person name="Shimizu T."/>
            <person name="Ishikawa J."/>
            <person name="Hamamoto H."/>
            <person name="Osada H."/>
            <person name="Takahashi S."/>
        </authorList>
    </citation>
    <scope>NUCLEOTIDE SEQUENCE [LARGE SCALE GENOMIC DNA]</scope>
    <source>
        <strain evidence="3 4">SN-593</strain>
    </source>
</reference>
<evidence type="ECO:0000259" key="2">
    <source>
        <dbReference type="Pfam" id="PF19054"/>
    </source>
</evidence>
<dbReference type="EMBL" id="AP018365">
    <property type="protein sequence ID" value="BBA96092.1"/>
    <property type="molecule type" value="Genomic_DNA"/>
</dbReference>
<evidence type="ECO:0000313" key="3">
    <source>
        <dbReference type="EMBL" id="BBA96092.1"/>
    </source>
</evidence>
<evidence type="ECO:0000313" key="4">
    <source>
        <dbReference type="Proteomes" id="UP000595703"/>
    </source>
</evidence>
<keyword evidence="4" id="KW-1185">Reference proteome</keyword>
<organism evidence="3 4">
    <name type="scientific">Actinacidiphila reveromycinica</name>
    <dbReference type="NCBI Taxonomy" id="659352"/>
    <lineage>
        <taxon>Bacteria</taxon>
        <taxon>Bacillati</taxon>
        <taxon>Actinomycetota</taxon>
        <taxon>Actinomycetes</taxon>
        <taxon>Kitasatosporales</taxon>
        <taxon>Streptomycetaceae</taxon>
        <taxon>Actinacidiphila</taxon>
    </lineage>
</organism>